<reference evidence="2" key="1">
    <citation type="journal article" date="2014" name="Int. J. Syst. Evol. Microbiol.">
        <title>Complete genome sequence of Corynebacterium casei LMG S-19264T (=DSM 44701T), isolated from a smear-ripened cheese.</title>
        <authorList>
            <consortium name="US DOE Joint Genome Institute (JGI-PGF)"/>
            <person name="Walter F."/>
            <person name="Albersmeier A."/>
            <person name="Kalinowski J."/>
            <person name="Ruckert C."/>
        </authorList>
    </citation>
    <scope>NUCLEOTIDE SEQUENCE</scope>
    <source>
        <strain evidence="2">JCM 4122</strain>
    </source>
</reference>
<comment type="caution">
    <text evidence="2">The sequence shown here is derived from an EMBL/GenBank/DDBJ whole genome shotgun (WGS) entry which is preliminary data.</text>
</comment>
<gene>
    <name evidence="2" type="primary">ufaA1</name>
    <name evidence="2" type="ORF">GCM10017667_80320</name>
</gene>
<dbReference type="Gene3D" id="3.40.50.150">
    <property type="entry name" value="Vaccinia Virus protein VP39"/>
    <property type="match status" value="1"/>
</dbReference>
<dbReference type="InterPro" id="IPR050723">
    <property type="entry name" value="CFA/CMAS"/>
</dbReference>
<reference evidence="2" key="2">
    <citation type="submission" date="2020-09" db="EMBL/GenBank/DDBJ databases">
        <authorList>
            <person name="Sun Q."/>
            <person name="Ohkuma M."/>
        </authorList>
    </citation>
    <scope>NUCLEOTIDE SEQUENCE</scope>
    <source>
        <strain evidence="2">JCM 4122</strain>
    </source>
</reference>
<sequence length="444" mass="48353">MTRPALTSESRSRLAGRTLDVPEQTPPGGPATAAPLSRADVDADHWPDVVRIPSAGPARTAVARYLVSRALDKLSLTGPPAGTRPSAVGPHLTLHDSDAFYQRIGRDGLIGFGESYLAGEWDSDDLAGVLTVLAAHADELVPAPLRRLRGLWVSARPVADRNTRDGARANIQRHYDLSNDLFATFLDATFTYSSAVFTGFPARFESLASAQHRKIDRLLDLAGVGEGTRLLEIGTGWGELALRAAARGARVTTLTLSAEQAALARERIAAAGLADRVDVQLRDYRDAEGRYDAVISVEMIEAVGAEYWPAYFRALRRALAPGGRIALQAITMGHRQMLHTAATHTFISKYVFPGGLIPSREAIAAHSAAAGLRTVADDGFGEHYAETLRLWRERFAAHRPAVTGLGFDPVFQRMWEFYLAYSEAGFRSRYLDVRQLLLTEGTPR</sequence>
<dbReference type="AlphaFoldDB" id="A0A919BYC1"/>
<organism evidence="2 3">
    <name type="scientific">Streptomyces filamentosus</name>
    <name type="common">Streptomyces roseosporus</name>
    <dbReference type="NCBI Taxonomy" id="67294"/>
    <lineage>
        <taxon>Bacteria</taxon>
        <taxon>Bacillati</taxon>
        <taxon>Actinomycetota</taxon>
        <taxon>Actinomycetes</taxon>
        <taxon>Kitasatosporales</taxon>
        <taxon>Streptomycetaceae</taxon>
        <taxon>Streptomyces</taxon>
    </lineage>
</organism>
<keyword evidence="3" id="KW-1185">Reference proteome</keyword>
<keyword evidence="2" id="KW-0808">Transferase</keyword>
<protein>
    <submittedName>
        <fullName evidence="2">Tuberculostearic acid methyltransferase UfaA1</fullName>
    </submittedName>
</protein>
<proteinExistence type="predicted"/>
<evidence type="ECO:0000313" key="3">
    <source>
        <dbReference type="Proteomes" id="UP000632849"/>
    </source>
</evidence>
<dbReference type="CDD" id="cd02440">
    <property type="entry name" value="AdoMet_MTases"/>
    <property type="match status" value="1"/>
</dbReference>
<feature type="region of interest" description="Disordered" evidence="1">
    <location>
        <begin position="1"/>
        <end position="35"/>
    </location>
</feature>
<dbReference type="InterPro" id="IPR029063">
    <property type="entry name" value="SAM-dependent_MTases_sf"/>
</dbReference>
<name>A0A919BYC1_STRFL</name>
<evidence type="ECO:0000313" key="2">
    <source>
        <dbReference type="EMBL" id="GHG30350.1"/>
    </source>
</evidence>
<dbReference type="Proteomes" id="UP000632849">
    <property type="component" value="Unassembled WGS sequence"/>
</dbReference>
<dbReference type="PANTHER" id="PTHR43667:SF2">
    <property type="entry name" value="FATTY ACID C-METHYL TRANSFERASE"/>
    <property type="match status" value="1"/>
</dbReference>
<dbReference type="EMBL" id="BNBE01000004">
    <property type="protein sequence ID" value="GHG30350.1"/>
    <property type="molecule type" value="Genomic_DNA"/>
</dbReference>
<dbReference type="SUPFAM" id="SSF53335">
    <property type="entry name" value="S-adenosyl-L-methionine-dependent methyltransferases"/>
    <property type="match status" value="1"/>
</dbReference>
<dbReference type="GO" id="GO:0008168">
    <property type="term" value="F:methyltransferase activity"/>
    <property type="evidence" value="ECO:0007669"/>
    <property type="project" value="UniProtKB-KW"/>
</dbReference>
<dbReference type="RefSeq" id="WP_189954451.1">
    <property type="nucleotide sequence ID" value="NZ_BNBE01000004.1"/>
</dbReference>
<dbReference type="PANTHER" id="PTHR43667">
    <property type="entry name" value="CYCLOPROPANE-FATTY-ACYL-PHOSPHOLIPID SYNTHASE"/>
    <property type="match status" value="1"/>
</dbReference>
<dbReference type="GO" id="GO:0032259">
    <property type="term" value="P:methylation"/>
    <property type="evidence" value="ECO:0007669"/>
    <property type="project" value="UniProtKB-KW"/>
</dbReference>
<keyword evidence="2" id="KW-0489">Methyltransferase</keyword>
<dbReference type="Pfam" id="PF02353">
    <property type="entry name" value="CMAS"/>
    <property type="match status" value="1"/>
</dbReference>
<dbReference type="GeneID" id="95532098"/>
<evidence type="ECO:0000256" key="1">
    <source>
        <dbReference type="SAM" id="MobiDB-lite"/>
    </source>
</evidence>
<accession>A0A919BYC1</accession>